<comment type="caution">
    <text evidence="1">The sequence shown here is derived from an EMBL/GenBank/DDBJ whole genome shotgun (WGS) entry which is preliminary data.</text>
</comment>
<keyword evidence="2" id="KW-1185">Reference proteome</keyword>
<gene>
    <name evidence="1" type="ORF">LIER_24207</name>
</gene>
<sequence>MSLGDDQRPVINKDTKLFKVELLVDGGTNASAAKRVVFAVGSAEAFSLPPGRMGSLVSGIPLLLRLLQVLSQQVPFPGKLASSTLLKAQGVPSPICPPWTAPLPTSRRSCEELSCHPPRPRMQRPPEIARKVRTEQSSVTLRISLLSRKGRKALWAARHEDALGAMRATTCLTGGGGEEEGDAILHPRPNLIF</sequence>
<proteinExistence type="predicted"/>
<organism evidence="1 2">
    <name type="scientific">Lithospermum erythrorhizon</name>
    <name type="common">Purple gromwell</name>
    <name type="synonym">Lithospermum officinale var. erythrorhizon</name>
    <dbReference type="NCBI Taxonomy" id="34254"/>
    <lineage>
        <taxon>Eukaryota</taxon>
        <taxon>Viridiplantae</taxon>
        <taxon>Streptophyta</taxon>
        <taxon>Embryophyta</taxon>
        <taxon>Tracheophyta</taxon>
        <taxon>Spermatophyta</taxon>
        <taxon>Magnoliopsida</taxon>
        <taxon>eudicotyledons</taxon>
        <taxon>Gunneridae</taxon>
        <taxon>Pentapetalae</taxon>
        <taxon>asterids</taxon>
        <taxon>lamiids</taxon>
        <taxon>Boraginales</taxon>
        <taxon>Boraginaceae</taxon>
        <taxon>Boraginoideae</taxon>
        <taxon>Lithospermeae</taxon>
        <taxon>Lithospermum</taxon>
    </lineage>
</organism>
<protein>
    <submittedName>
        <fullName evidence="1">Uncharacterized protein</fullName>
    </submittedName>
</protein>
<evidence type="ECO:0000313" key="1">
    <source>
        <dbReference type="EMBL" id="GAA0169808.1"/>
    </source>
</evidence>
<evidence type="ECO:0000313" key="2">
    <source>
        <dbReference type="Proteomes" id="UP001454036"/>
    </source>
</evidence>
<name>A0AAV3R1H0_LITER</name>
<reference evidence="1 2" key="1">
    <citation type="submission" date="2024-01" db="EMBL/GenBank/DDBJ databases">
        <title>The complete chloroplast genome sequence of Lithospermum erythrorhizon: insights into the phylogenetic relationship among Boraginaceae species and the maternal lineages of purple gromwells.</title>
        <authorList>
            <person name="Okada T."/>
            <person name="Watanabe K."/>
        </authorList>
    </citation>
    <scope>NUCLEOTIDE SEQUENCE [LARGE SCALE GENOMIC DNA]</scope>
</reference>
<accession>A0AAV3R1H0</accession>
<dbReference type="Proteomes" id="UP001454036">
    <property type="component" value="Unassembled WGS sequence"/>
</dbReference>
<dbReference type="EMBL" id="BAABME010006984">
    <property type="protein sequence ID" value="GAA0169808.1"/>
    <property type="molecule type" value="Genomic_DNA"/>
</dbReference>
<dbReference type="AlphaFoldDB" id="A0AAV3R1H0"/>